<evidence type="ECO:0000259" key="2">
    <source>
        <dbReference type="PROSITE" id="PS50853"/>
    </source>
</evidence>
<dbReference type="InterPro" id="IPR050713">
    <property type="entry name" value="RTP_Phos/Ushers"/>
</dbReference>
<evidence type="ECO:0000313" key="3">
    <source>
        <dbReference type="Proteomes" id="UP000504635"/>
    </source>
</evidence>
<dbReference type="InterPro" id="IPR036116">
    <property type="entry name" value="FN3_sf"/>
</dbReference>
<dbReference type="SMART" id="SM00060">
    <property type="entry name" value="FN3"/>
    <property type="match status" value="2"/>
</dbReference>
<dbReference type="PRINTS" id="PR00014">
    <property type="entry name" value="FNTYPEIII"/>
</dbReference>
<dbReference type="InParanoid" id="A0A6J2Y7V9"/>
<dbReference type="PANTHER" id="PTHR46957">
    <property type="entry name" value="CYTOKINE RECEPTOR"/>
    <property type="match status" value="1"/>
</dbReference>
<dbReference type="Pfam" id="PF00041">
    <property type="entry name" value="fn3"/>
    <property type="match status" value="1"/>
</dbReference>
<dbReference type="RefSeq" id="XP_030759291.1">
    <property type="nucleotide sequence ID" value="XM_030903431.1"/>
</dbReference>
<feature type="domain" description="Fibronectin type-III" evidence="2">
    <location>
        <begin position="37"/>
        <end position="128"/>
    </location>
</feature>
<dbReference type="SUPFAM" id="SSF49265">
    <property type="entry name" value="Fibronectin type III"/>
    <property type="match status" value="1"/>
</dbReference>
<organism evidence="3 4">
    <name type="scientific">Sitophilus oryzae</name>
    <name type="common">Rice weevil</name>
    <name type="synonym">Curculio oryzae</name>
    <dbReference type="NCBI Taxonomy" id="7048"/>
    <lineage>
        <taxon>Eukaryota</taxon>
        <taxon>Metazoa</taxon>
        <taxon>Ecdysozoa</taxon>
        <taxon>Arthropoda</taxon>
        <taxon>Hexapoda</taxon>
        <taxon>Insecta</taxon>
        <taxon>Pterygota</taxon>
        <taxon>Neoptera</taxon>
        <taxon>Endopterygota</taxon>
        <taxon>Coleoptera</taxon>
        <taxon>Polyphaga</taxon>
        <taxon>Cucujiformia</taxon>
        <taxon>Curculionidae</taxon>
        <taxon>Dryophthorinae</taxon>
        <taxon>Sitophilus</taxon>
    </lineage>
</organism>
<dbReference type="KEGG" id="soy:115884762"/>
<proteinExistence type="predicted"/>
<dbReference type="InterPro" id="IPR013783">
    <property type="entry name" value="Ig-like_fold"/>
</dbReference>
<dbReference type="AlphaFoldDB" id="A0A6J2Y7V9"/>
<evidence type="ECO:0000313" key="4">
    <source>
        <dbReference type="RefSeq" id="XP_030759291.1"/>
    </source>
</evidence>
<dbReference type="Proteomes" id="UP000504635">
    <property type="component" value="Unplaced"/>
</dbReference>
<protein>
    <submittedName>
        <fullName evidence="4">Neuroglian-like</fullName>
    </submittedName>
</protein>
<feature type="chain" id="PRO_5026953982" evidence="1">
    <location>
        <begin position="21"/>
        <end position="393"/>
    </location>
</feature>
<dbReference type="InterPro" id="IPR003961">
    <property type="entry name" value="FN3_dom"/>
</dbReference>
<dbReference type="GO" id="GO:0016020">
    <property type="term" value="C:membrane"/>
    <property type="evidence" value="ECO:0007669"/>
    <property type="project" value="UniProtKB-SubCell"/>
</dbReference>
<dbReference type="PROSITE" id="PS50853">
    <property type="entry name" value="FN3"/>
    <property type="match status" value="2"/>
</dbReference>
<feature type="signal peptide" evidence="1">
    <location>
        <begin position="1"/>
        <end position="20"/>
    </location>
</feature>
<keyword evidence="3" id="KW-1185">Reference proteome</keyword>
<keyword evidence="1" id="KW-0732">Signal</keyword>
<name>A0A6J2Y7V9_SITOR</name>
<dbReference type="GeneID" id="115884762"/>
<accession>A0A6J2Y7V9</accession>
<gene>
    <name evidence="4" type="primary">LOC115884762</name>
</gene>
<evidence type="ECO:0000256" key="1">
    <source>
        <dbReference type="SAM" id="SignalP"/>
    </source>
</evidence>
<dbReference type="CDD" id="cd00063">
    <property type="entry name" value="FN3"/>
    <property type="match status" value="2"/>
</dbReference>
<dbReference type="PANTHER" id="PTHR46957:SF3">
    <property type="entry name" value="CYTOKINE RECEPTOR"/>
    <property type="match status" value="1"/>
</dbReference>
<reference evidence="4" key="1">
    <citation type="submission" date="2025-08" db="UniProtKB">
        <authorList>
            <consortium name="RefSeq"/>
        </authorList>
    </citation>
    <scope>IDENTIFICATION</scope>
    <source>
        <tissue evidence="4">Gonads</tissue>
    </source>
</reference>
<feature type="domain" description="Fibronectin type-III" evidence="2">
    <location>
        <begin position="129"/>
        <end position="231"/>
    </location>
</feature>
<sequence length="393" mass="44984">MPLKTYAVLHLVVLFSQVYSERNDGSSSIRELIPLQAPENLTLLNFDDKDVIIKWEAVSPESVRGTFRGYIVRIWNHGLSQVYAVAPDVTKTAVQFFPYSKNFITVSVRNDKYVGPRSAAVSFDAPQTEPGMPYLFEQNQLGSKSALLQWSKPSHPNGILLGYNLYCSEAIDYGINEKTTVHEFIQGADNTQAKITGLKEGQKYQIEIAAVNCAGEGEHNTLFVELEYHQPYPPSMPSFKYKINYNITNKNDFFEKECSKPRYPYVPQTTMKIDMFDDDFYVLNETDDKILTPKSTTLPSENINEPKTEEHCFVKTLIKWIPDVDHNPGEYFYIKYRIKGQKEWTETLPELSEDYIILNQFNGCKSYEIIIVAMDGGYKTESELQETPVVVFV</sequence>
<dbReference type="OrthoDB" id="6418794at2759"/>
<dbReference type="Gene3D" id="2.60.40.10">
    <property type="entry name" value="Immunoglobulins"/>
    <property type="match status" value="2"/>
</dbReference>